<dbReference type="InterPro" id="IPR003737">
    <property type="entry name" value="GlcNAc_PI_deacetylase-related"/>
</dbReference>
<feature type="signal peptide" evidence="3">
    <location>
        <begin position="1"/>
        <end position="22"/>
    </location>
</feature>
<gene>
    <name evidence="4" type="ORF">BJX66DRAFT_328393</name>
</gene>
<comment type="caution">
    <text evidence="4">The sequence shown here is derived from an EMBL/GenBank/DDBJ whole genome shotgun (WGS) entry which is preliminary data.</text>
</comment>
<dbReference type="PANTHER" id="PTHR12993:SF23">
    <property type="entry name" value="N-ACETYLGLUCOSAMINYLPHOSPHATIDYLINOSITOL DEACETYLASE"/>
    <property type="match status" value="1"/>
</dbReference>
<reference evidence="4 5" key="1">
    <citation type="submission" date="2024-07" db="EMBL/GenBank/DDBJ databases">
        <title>Section-level genome sequencing and comparative genomics of Aspergillus sections Usti and Cavernicolus.</title>
        <authorList>
            <consortium name="Lawrence Berkeley National Laboratory"/>
            <person name="Nybo J.L."/>
            <person name="Vesth T.C."/>
            <person name="Theobald S."/>
            <person name="Frisvad J.C."/>
            <person name="Larsen T.O."/>
            <person name="Kjaerboelling I."/>
            <person name="Rothschild-Mancinelli K."/>
            <person name="Lyhne E.K."/>
            <person name="Kogle M.E."/>
            <person name="Barry K."/>
            <person name="Clum A."/>
            <person name="Na H."/>
            <person name="Ledsgaard L."/>
            <person name="Lin J."/>
            <person name="Lipzen A."/>
            <person name="Kuo A."/>
            <person name="Riley R."/>
            <person name="Mondo S."/>
            <person name="Labutti K."/>
            <person name="Haridas S."/>
            <person name="Pangalinan J."/>
            <person name="Salamov A.A."/>
            <person name="Simmons B.A."/>
            <person name="Magnuson J.K."/>
            <person name="Chen J."/>
            <person name="Drula E."/>
            <person name="Henrissat B."/>
            <person name="Wiebenga A."/>
            <person name="Lubbers R.J."/>
            <person name="Gomes A.C."/>
            <person name="Makela M.R."/>
            <person name="Stajich J."/>
            <person name="Grigoriev I.V."/>
            <person name="Mortensen U.H."/>
            <person name="De Vries R.P."/>
            <person name="Baker S.E."/>
            <person name="Andersen M.R."/>
        </authorList>
    </citation>
    <scope>NUCLEOTIDE SEQUENCE [LARGE SCALE GENOMIC DNA]</scope>
    <source>
        <strain evidence="4 5">CBS 209.92</strain>
    </source>
</reference>
<dbReference type="SUPFAM" id="SSF102588">
    <property type="entry name" value="LmbE-like"/>
    <property type="match status" value="1"/>
</dbReference>
<dbReference type="InterPro" id="IPR024078">
    <property type="entry name" value="LmbE-like_dom_sf"/>
</dbReference>
<dbReference type="PROSITE" id="PS51257">
    <property type="entry name" value="PROKAR_LIPOPROTEIN"/>
    <property type="match status" value="1"/>
</dbReference>
<dbReference type="EC" id="3.5.1.89" evidence="2"/>
<proteinExistence type="inferred from homology"/>
<name>A0ABR4FTW0_9EURO</name>
<dbReference type="Pfam" id="PF02585">
    <property type="entry name" value="PIG-L"/>
    <property type="match status" value="1"/>
</dbReference>
<sequence length="283" mass="31040">MRLTLSATALGLLAAFVSGVSCEDDDYRRTLNIVAHQDDDLLFLNPEIINDISIGRGVRTVFLTAGDAGLGSQYWKGRQNGTLAAYASMAGVDDDWDESDLDIPDGDLCLYTLKDQDDVSLIFLHLPDGSADGNGFPSTSNESLEKLWKRAISAIGTVDESDAVYTRESLVDTLTWIIDDYNPHALNAQNYVDDFGTGDHSDHTAGALFANEAANQSCFEGVVTAYFGYESSAFQQNVLGEDLEAKKAAFYLYAEFDSEACSSDRDCAGTVYEPWLQREWPRN</sequence>
<comment type="similarity">
    <text evidence="1">Belongs to the PIGL family.</text>
</comment>
<evidence type="ECO:0000313" key="4">
    <source>
        <dbReference type="EMBL" id="KAL2786671.1"/>
    </source>
</evidence>
<organism evidence="4 5">
    <name type="scientific">Aspergillus keveii</name>
    <dbReference type="NCBI Taxonomy" id="714993"/>
    <lineage>
        <taxon>Eukaryota</taxon>
        <taxon>Fungi</taxon>
        <taxon>Dikarya</taxon>
        <taxon>Ascomycota</taxon>
        <taxon>Pezizomycotina</taxon>
        <taxon>Eurotiomycetes</taxon>
        <taxon>Eurotiomycetidae</taxon>
        <taxon>Eurotiales</taxon>
        <taxon>Aspergillaceae</taxon>
        <taxon>Aspergillus</taxon>
        <taxon>Aspergillus subgen. Nidulantes</taxon>
    </lineage>
</organism>
<dbReference type="EMBL" id="JBFTWV010000112">
    <property type="protein sequence ID" value="KAL2786671.1"/>
    <property type="molecule type" value="Genomic_DNA"/>
</dbReference>
<dbReference type="PANTHER" id="PTHR12993">
    <property type="entry name" value="N-ACETYLGLUCOSAMINYL-PHOSPHATIDYLINOSITOL DE-N-ACETYLASE-RELATED"/>
    <property type="match status" value="1"/>
</dbReference>
<protein>
    <recommendedName>
        <fullName evidence="2">N-acetylglucosaminylphosphatidylinositol deacetylase</fullName>
        <ecNumber evidence="2">3.5.1.89</ecNumber>
    </recommendedName>
</protein>
<evidence type="ECO:0000256" key="1">
    <source>
        <dbReference type="ARBA" id="ARBA00006066"/>
    </source>
</evidence>
<evidence type="ECO:0000256" key="2">
    <source>
        <dbReference type="ARBA" id="ARBA00012176"/>
    </source>
</evidence>
<evidence type="ECO:0000313" key="5">
    <source>
        <dbReference type="Proteomes" id="UP001610563"/>
    </source>
</evidence>
<evidence type="ECO:0000256" key="3">
    <source>
        <dbReference type="SAM" id="SignalP"/>
    </source>
</evidence>
<feature type="chain" id="PRO_5047287136" description="N-acetylglucosaminylphosphatidylinositol deacetylase" evidence="3">
    <location>
        <begin position="23"/>
        <end position="283"/>
    </location>
</feature>
<dbReference type="Gene3D" id="3.40.50.10320">
    <property type="entry name" value="LmbE-like"/>
    <property type="match status" value="1"/>
</dbReference>
<dbReference type="Proteomes" id="UP001610563">
    <property type="component" value="Unassembled WGS sequence"/>
</dbReference>
<accession>A0ABR4FTW0</accession>
<keyword evidence="5" id="KW-1185">Reference proteome</keyword>
<keyword evidence="3" id="KW-0732">Signal</keyword>